<feature type="region of interest" description="Disordered" evidence="1">
    <location>
        <begin position="1"/>
        <end position="30"/>
    </location>
</feature>
<protein>
    <submittedName>
        <fullName evidence="2">Uncharacterized protein</fullName>
    </submittedName>
</protein>
<feature type="compositionally biased region" description="Polar residues" evidence="1">
    <location>
        <begin position="1"/>
        <end position="17"/>
    </location>
</feature>
<dbReference type="Proteomes" id="UP000499080">
    <property type="component" value="Unassembled WGS sequence"/>
</dbReference>
<dbReference type="EMBL" id="BGPR01044949">
    <property type="protein sequence ID" value="GBO21818.1"/>
    <property type="molecule type" value="Genomic_DNA"/>
</dbReference>
<dbReference type="AlphaFoldDB" id="A0A4Y2VBP3"/>
<dbReference type="EMBL" id="BGPR01044947">
    <property type="protein sequence ID" value="GBO21816.1"/>
    <property type="molecule type" value="Genomic_DNA"/>
</dbReference>
<evidence type="ECO:0000313" key="5">
    <source>
        <dbReference type="Proteomes" id="UP000499080"/>
    </source>
</evidence>
<proteinExistence type="predicted"/>
<evidence type="ECO:0000313" key="2">
    <source>
        <dbReference type="EMBL" id="GBO21814.1"/>
    </source>
</evidence>
<dbReference type="EMBL" id="BGPR01044945">
    <property type="protein sequence ID" value="GBO21814.1"/>
    <property type="molecule type" value="Genomic_DNA"/>
</dbReference>
<evidence type="ECO:0000313" key="4">
    <source>
        <dbReference type="EMBL" id="GBO21818.1"/>
    </source>
</evidence>
<comment type="caution">
    <text evidence="2">The sequence shown here is derived from an EMBL/GenBank/DDBJ whole genome shotgun (WGS) entry which is preliminary data.</text>
</comment>
<evidence type="ECO:0000313" key="3">
    <source>
        <dbReference type="EMBL" id="GBO21816.1"/>
    </source>
</evidence>
<sequence>MIRYQLSVSNYSFPQEKTPQKPFQDYKRKSRDVIQGHKTTNEFAKPPGKRPHIELATAETVKELLKFRPSANGERRKKARLVVGSCDQPPDKSRRLKFSATPHRGSAKEFIAWSFGERGRDRRRIDLEIVWRFKTRFSRSEED</sequence>
<evidence type="ECO:0000256" key="1">
    <source>
        <dbReference type="SAM" id="MobiDB-lite"/>
    </source>
</evidence>
<keyword evidence="5" id="KW-1185">Reference proteome</keyword>
<name>A0A4Y2VBP3_ARAVE</name>
<reference evidence="2 5" key="1">
    <citation type="journal article" date="2019" name="Sci. Rep.">
        <title>Orb-weaving spider Araneus ventricosus genome elucidates the spidroin gene catalogue.</title>
        <authorList>
            <person name="Kono N."/>
            <person name="Nakamura H."/>
            <person name="Ohtoshi R."/>
            <person name="Moran D.A.P."/>
            <person name="Shinohara A."/>
            <person name="Yoshida Y."/>
            <person name="Fujiwara M."/>
            <person name="Mori M."/>
            <person name="Tomita M."/>
            <person name="Arakawa K."/>
        </authorList>
    </citation>
    <scope>NUCLEOTIDE SEQUENCE [LARGE SCALE GENOMIC DNA]</scope>
</reference>
<accession>A0A4Y2VBP3</accession>
<gene>
    <name evidence="4" type="ORF">AVEN_135026_1</name>
    <name evidence="2" type="ORF">AVEN_190409_1</name>
    <name evidence="3" type="ORF">AVEN_60173_1</name>
</gene>
<organism evidence="2 5">
    <name type="scientific">Araneus ventricosus</name>
    <name type="common">Orbweaver spider</name>
    <name type="synonym">Epeira ventricosa</name>
    <dbReference type="NCBI Taxonomy" id="182803"/>
    <lineage>
        <taxon>Eukaryota</taxon>
        <taxon>Metazoa</taxon>
        <taxon>Ecdysozoa</taxon>
        <taxon>Arthropoda</taxon>
        <taxon>Chelicerata</taxon>
        <taxon>Arachnida</taxon>
        <taxon>Araneae</taxon>
        <taxon>Araneomorphae</taxon>
        <taxon>Entelegynae</taxon>
        <taxon>Araneoidea</taxon>
        <taxon>Araneidae</taxon>
        <taxon>Araneus</taxon>
    </lineage>
</organism>